<feature type="compositionally biased region" description="Polar residues" evidence="1">
    <location>
        <begin position="524"/>
        <end position="534"/>
    </location>
</feature>
<dbReference type="SUPFAM" id="SSF57903">
    <property type="entry name" value="FYVE/PHD zinc finger"/>
    <property type="match status" value="1"/>
</dbReference>
<dbReference type="eggNOG" id="KOG1973">
    <property type="taxonomic scope" value="Eukaryota"/>
</dbReference>
<feature type="domain" description="Inhibitor of growth protein N-terminal histone-binding" evidence="2">
    <location>
        <begin position="26"/>
        <end position="129"/>
    </location>
</feature>
<dbReference type="Gene3D" id="6.10.140.1740">
    <property type="match status" value="1"/>
</dbReference>
<evidence type="ECO:0000256" key="1">
    <source>
        <dbReference type="SAM" id="MobiDB-lite"/>
    </source>
</evidence>
<feature type="region of interest" description="Disordered" evidence="1">
    <location>
        <begin position="484"/>
        <end position="623"/>
    </location>
</feature>
<feature type="compositionally biased region" description="Basic residues" evidence="1">
    <location>
        <begin position="409"/>
        <end position="418"/>
    </location>
</feature>
<feature type="compositionally biased region" description="Basic and acidic residues" evidence="1">
    <location>
        <begin position="604"/>
        <end position="620"/>
    </location>
</feature>
<keyword evidence="4" id="KW-1185">Reference proteome</keyword>
<dbReference type="EMBL" id="CH476619">
    <property type="protein sequence ID" value="EEP82673.1"/>
    <property type="molecule type" value="Genomic_DNA"/>
</dbReference>
<dbReference type="GeneID" id="8443908"/>
<dbReference type="GO" id="GO:0004402">
    <property type="term" value="F:histone acetyltransferase activity"/>
    <property type="evidence" value="ECO:0007669"/>
    <property type="project" value="TreeGrafter"/>
</dbReference>
<dbReference type="STRING" id="336963.C4JZD7"/>
<accession>C4JZD7</accession>
<dbReference type="KEGG" id="ure:UREG_07538"/>
<dbReference type="Gene3D" id="3.30.40.10">
    <property type="entry name" value="Zinc/RING finger domain, C3HC4 (zinc finger)"/>
    <property type="match status" value="1"/>
</dbReference>
<feature type="compositionally biased region" description="Polar residues" evidence="1">
    <location>
        <begin position="186"/>
        <end position="196"/>
    </location>
</feature>
<dbReference type="InterPro" id="IPR024610">
    <property type="entry name" value="ING_N_histone-binding"/>
</dbReference>
<feature type="region of interest" description="Disordered" evidence="1">
    <location>
        <begin position="404"/>
        <end position="465"/>
    </location>
</feature>
<reference evidence="4" key="1">
    <citation type="journal article" date="2009" name="Genome Res.">
        <title>Comparative genomic analyses of the human fungal pathogens Coccidioides and their relatives.</title>
        <authorList>
            <person name="Sharpton T.J."/>
            <person name="Stajich J.E."/>
            <person name="Rounsley S.D."/>
            <person name="Gardner M.J."/>
            <person name="Wortman J.R."/>
            <person name="Jordar V.S."/>
            <person name="Maiti R."/>
            <person name="Kodira C.D."/>
            <person name="Neafsey D.E."/>
            <person name="Zeng Q."/>
            <person name="Hung C.-Y."/>
            <person name="McMahan C."/>
            <person name="Muszewska A."/>
            <person name="Grynberg M."/>
            <person name="Mandel M.A."/>
            <person name="Kellner E.M."/>
            <person name="Barker B.M."/>
            <person name="Galgiani J.N."/>
            <person name="Orbach M.J."/>
            <person name="Kirkland T.N."/>
            <person name="Cole G.T."/>
            <person name="Henn M.R."/>
            <person name="Birren B.W."/>
            <person name="Taylor J.W."/>
        </authorList>
    </citation>
    <scope>NUCLEOTIDE SEQUENCE [LARGE SCALE GENOMIC DNA]</scope>
    <source>
        <strain evidence="4">UAMH 1704</strain>
    </source>
</reference>
<proteinExistence type="predicted"/>
<dbReference type="PANTHER" id="PTHR10333:SF94">
    <property type="entry name" value="FINGER DOMAIN PROTEIN, PUTATIVE (AFU_ORTHOLOGUE AFUA_3G11940)-RELATED"/>
    <property type="match status" value="1"/>
</dbReference>
<dbReference type="GO" id="GO:0005634">
    <property type="term" value="C:nucleus"/>
    <property type="evidence" value="ECO:0007669"/>
    <property type="project" value="TreeGrafter"/>
</dbReference>
<protein>
    <recommendedName>
        <fullName evidence="2">Inhibitor of growth protein N-terminal histone-binding domain-containing protein</fullName>
    </recommendedName>
</protein>
<dbReference type="VEuPathDB" id="FungiDB:UREG_07538"/>
<dbReference type="InterPro" id="IPR028651">
    <property type="entry name" value="ING_fam"/>
</dbReference>
<dbReference type="OrthoDB" id="5411773at2759"/>
<dbReference type="RefSeq" id="XP_002582765.1">
    <property type="nucleotide sequence ID" value="XM_002582719.1"/>
</dbReference>
<feature type="compositionally biased region" description="Basic and acidic residues" evidence="1">
    <location>
        <begin position="235"/>
        <end position="249"/>
    </location>
</feature>
<dbReference type="SMART" id="SM01408">
    <property type="entry name" value="ING"/>
    <property type="match status" value="1"/>
</dbReference>
<evidence type="ECO:0000259" key="2">
    <source>
        <dbReference type="SMART" id="SM01408"/>
    </source>
</evidence>
<feature type="region of interest" description="Disordered" evidence="1">
    <location>
        <begin position="332"/>
        <end position="362"/>
    </location>
</feature>
<gene>
    <name evidence="3" type="ORF">UREG_07538</name>
</gene>
<feature type="region of interest" description="Disordered" evidence="1">
    <location>
        <begin position="169"/>
        <end position="249"/>
    </location>
</feature>
<feature type="compositionally biased region" description="Basic residues" evidence="1">
    <location>
        <begin position="592"/>
        <end position="603"/>
    </location>
</feature>
<name>C4JZD7_UNCRE</name>
<organism evidence="3 4">
    <name type="scientific">Uncinocarpus reesii (strain UAMH 1704)</name>
    <dbReference type="NCBI Taxonomy" id="336963"/>
    <lineage>
        <taxon>Eukaryota</taxon>
        <taxon>Fungi</taxon>
        <taxon>Dikarya</taxon>
        <taxon>Ascomycota</taxon>
        <taxon>Pezizomycotina</taxon>
        <taxon>Eurotiomycetes</taxon>
        <taxon>Eurotiomycetidae</taxon>
        <taxon>Onygenales</taxon>
        <taxon>Onygenaceae</taxon>
        <taxon>Uncinocarpus</taxon>
    </lineage>
</organism>
<dbReference type="GO" id="GO:0000123">
    <property type="term" value="C:histone acetyltransferase complex"/>
    <property type="evidence" value="ECO:0007669"/>
    <property type="project" value="TreeGrafter"/>
</dbReference>
<dbReference type="Pfam" id="PF12998">
    <property type="entry name" value="ING"/>
    <property type="match status" value="1"/>
</dbReference>
<evidence type="ECO:0000313" key="3">
    <source>
        <dbReference type="EMBL" id="EEP82673.1"/>
    </source>
</evidence>
<feature type="compositionally biased region" description="Low complexity" evidence="1">
    <location>
        <begin position="546"/>
        <end position="568"/>
    </location>
</feature>
<feature type="compositionally biased region" description="Basic and acidic residues" evidence="1">
    <location>
        <begin position="332"/>
        <end position="347"/>
    </location>
</feature>
<dbReference type="GO" id="GO:0006355">
    <property type="term" value="P:regulation of DNA-templated transcription"/>
    <property type="evidence" value="ECO:0007669"/>
    <property type="project" value="TreeGrafter"/>
</dbReference>
<dbReference type="InParanoid" id="C4JZD7"/>
<dbReference type="AlphaFoldDB" id="C4JZD7"/>
<dbReference type="OMA" id="EVMIHRE"/>
<dbReference type="PANTHER" id="PTHR10333">
    <property type="entry name" value="INHIBITOR OF GROWTH PROTEIN"/>
    <property type="match status" value="1"/>
</dbReference>
<sequence>MATDLGPRGPSDLFLEGPSDPDAQATITDFIDYTEYLPSDLVRSLTLIRDLDKKYLNAANAVHELTRVYGQLPDLAPESRPDPQALRTQISEQLRRAINAREASFAEASRLYDVVDRHFDRLASIKSKLVALAVSTARELAIDLPETKELAAGCKTEKAELPTRITLRLDGSRQKSRTQRGARNGRTATFDSTQVEASVEGSDGETPTRLGTEDGLKAAARPKKSRKIAGAPQAADRKQVQDISGERSTSRALAALTAPPPDAKLGGEFRPWLRLTDWEMATLRKKMKKNNFWQPSEVMIYRELSELGSRVRCRAMRDCLGVEETKLSNRGMKMNEAEEAETRHPSHENQAAQAERKRELGSEADSVISGRLLNPCSLAPVIRALLIMFTLDLWMIRPLLTGSQLNPRAKPKATSKKRKFEDTTTQDAGEDAEPSPSEVPSEKTNIKKLRLTKPAPDSNESSVPEITPTKIALSLGALGSVKGISATSSVEPDRPVTRSGRRASGSSKAQPTFTPPAGLKANRQRSATAGSTEAGNRETRQRKSMTPGKAMATEAAAMALTAAPTAASRRSKRPAPGPVTAGQDGGSAVSVGRRKAKPAKRKKDLNLKDSQPRDDYRIDEDGVVEEIDPNEPRYCLCGDCDKEWFHLECVGLTEVPSRTAKWYCPDCRKKLGKPVVDGIVRSGGRR</sequence>
<dbReference type="HOGENOM" id="CLU_009357_1_0_1"/>
<dbReference type="InterPro" id="IPR013083">
    <property type="entry name" value="Znf_RING/FYVE/PHD"/>
</dbReference>
<evidence type="ECO:0000313" key="4">
    <source>
        <dbReference type="Proteomes" id="UP000002058"/>
    </source>
</evidence>
<dbReference type="InterPro" id="IPR011011">
    <property type="entry name" value="Znf_FYVE_PHD"/>
</dbReference>
<dbReference type="Proteomes" id="UP000002058">
    <property type="component" value="Unassembled WGS sequence"/>
</dbReference>